<keyword evidence="7" id="KW-1000">Mitochondrion outer membrane</keyword>
<dbReference type="InParanoid" id="K1PRK9"/>
<feature type="domain" description="Mitochondria-eating protein C-terminal" evidence="13">
    <location>
        <begin position="192"/>
        <end position="393"/>
    </location>
</feature>
<keyword evidence="9" id="KW-0446">Lipid-binding</keyword>
<accession>K1PRK9</accession>
<evidence type="ECO:0000256" key="5">
    <source>
        <dbReference type="ARBA" id="ARBA00019863"/>
    </source>
</evidence>
<evidence type="ECO:0000256" key="4">
    <source>
        <dbReference type="ARBA" id="ARBA00008233"/>
    </source>
</evidence>
<dbReference type="EMBL" id="JH818711">
    <property type="protein sequence ID" value="EKC21464.1"/>
    <property type="molecule type" value="Genomic_DNA"/>
</dbReference>
<reference evidence="14" key="1">
    <citation type="journal article" date="2012" name="Nature">
        <title>The oyster genome reveals stress adaptation and complexity of shell formation.</title>
        <authorList>
            <person name="Zhang G."/>
            <person name="Fang X."/>
            <person name="Guo X."/>
            <person name="Li L."/>
            <person name="Luo R."/>
            <person name="Xu F."/>
            <person name="Yang P."/>
            <person name="Zhang L."/>
            <person name="Wang X."/>
            <person name="Qi H."/>
            <person name="Xiong Z."/>
            <person name="Que H."/>
            <person name="Xie Y."/>
            <person name="Holland P.W."/>
            <person name="Paps J."/>
            <person name="Zhu Y."/>
            <person name="Wu F."/>
            <person name="Chen Y."/>
            <person name="Wang J."/>
            <person name="Peng C."/>
            <person name="Meng J."/>
            <person name="Yang L."/>
            <person name="Liu J."/>
            <person name="Wen B."/>
            <person name="Zhang N."/>
            <person name="Huang Z."/>
            <person name="Zhu Q."/>
            <person name="Feng Y."/>
            <person name="Mount A."/>
            <person name="Hedgecock D."/>
            <person name="Xu Z."/>
            <person name="Liu Y."/>
            <person name="Domazet-Loso T."/>
            <person name="Du Y."/>
            <person name="Sun X."/>
            <person name="Zhang S."/>
            <person name="Liu B."/>
            <person name="Cheng P."/>
            <person name="Jiang X."/>
            <person name="Li J."/>
            <person name="Fan D."/>
            <person name="Wang W."/>
            <person name="Fu W."/>
            <person name="Wang T."/>
            <person name="Wang B."/>
            <person name="Zhang J."/>
            <person name="Peng Z."/>
            <person name="Li Y."/>
            <person name="Li N."/>
            <person name="Wang J."/>
            <person name="Chen M."/>
            <person name="He Y."/>
            <person name="Tan F."/>
            <person name="Song X."/>
            <person name="Zheng Q."/>
            <person name="Huang R."/>
            <person name="Yang H."/>
            <person name="Du X."/>
            <person name="Chen L."/>
            <person name="Yang M."/>
            <person name="Gaffney P.M."/>
            <person name="Wang S."/>
            <person name="Luo L."/>
            <person name="She Z."/>
            <person name="Ming Y."/>
            <person name="Huang W."/>
            <person name="Zhang S."/>
            <person name="Huang B."/>
            <person name="Zhang Y."/>
            <person name="Qu T."/>
            <person name="Ni P."/>
            <person name="Miao G."/>
            <person name="Wang J."/>
            <person name="Wang Q."/>
            <person name="Steinberg C.E."/>
            <person name="Wang H."/>
            <person name="Li N."/>
            <person name="Qian L."/>
            <person name="Zhang G."/>
            <person name="Li Y."/>
            <person name="Yang H."/>
            <person name="Liu X."/>
            <person name="Wang J."/>
            <person name="Yin Y."/>
            <person name="Wang J."/>
        </authorList>
    </citation>
    <scope>NUCLEOTIDE SEQUENCE [LARGE SCALE GENOMIC DNA]</scope>
    <source>
        <strain evidence="14">05x7-T-G4-1.051#20</strain>
    </source>
</reference>
<dbReference type="PANTHER" id="PTHR21771">
    <property type="entry name" value="MITOCHONDRIA-EATING PROTEIN-RELATED"/>
    <property type="match status" value="1"/>
</dbReference>
<evidence type="ECO:0000313" key="14">
    <source>
        <dbReference type="EMBL" id="EKC21464.1"/>
    </source>
</evidence>
<dbReference type="GO" id="GO:0035695">
    <property type="term" value="P:mitophagy by internal vacuole formation"/>
    <property type="evidence" value="ECO:0007669"/>
    <property type="project" value="TreeGrafter"/>
</dbReference>
<dbReference type="GO" id="GO:0035694">
    <property type="term" value="P:mitochondrial protein catabolic process"/>
    <property type="evidence" value="ECO:0007669"/>
    <property type="project" value="InterPro"/>
</dbReference>
<evidence type="ECO:0000256" key="8">
    <source>
        <dbReference type="ARBA" id="ARBA00023054"/>
    </source>
</evidence>
<evidence type="ECO:0000256" key="6">
    <source>
        <dbReference type="ARBA" id="ARBA00022490"/>
    </source>
</evidence>
<dbReference type="InterPro" id="IPR026169">
    <property type="entry name" value="MIEAP"/>
</dbReference>
<comment type="similarity">
    <text evidence="4">Belongs to the MIEAP family.</text>
</comment>
<evidence type="ECO:0000256" key="10">
    <source>
        <dbReference type="ARBA" id="ARBA00023128"/>
    </source>
</evidence>
<evidence type="ECO:0000256" key="12">
    <source>
        <dbReference type="ARBA" id="ARBA00032687"/>
    </source>
</evidence>
<proteinExistence type="inferred from homology"/>
<evidence type="ECO:0000256" key="9">
    <source>
        <dbReference type="ARBA" id="ARBA00023121"/>
    </source>
</evidence>
<comment type="subcellular location">
    <subcellularLocation>
        <location evidence="3">Cytoplasm</location>
    </subcellularLocation>
    <subcellularLocation>
        <location evidence="2">Mitochondrion matrix</location>
    </subcellularLocation>
    <subcellularLocation>
        <location evidence="1">Mitochondrion outer membrane</location>
    </subcellularLocation>
</comment>
<organism evidence="14">
    <name type="scientific">Magallana gigas</name>
    <name type="common">Pacific oyster</name>
    <name type="synonym">Crassostrea gigas</name>
    <dbReference type="NCBI Taxonomy" id="29159"/>
    <lineage>
        <taxon>Eukaryota</taxon>
        <taxon>Metazoa</taxon>
        <taxon>Spiralia</taxon>
        <taxon>Lophotrochozoa</taxon>
        <taxon>Mollusca</taxon>
        <taxon>Bivalvia</taxon>
        <taxon>Autobranchia</taxon>
        <taxon>Pteriomorphia</taxon>
        <taxon>Ostreida</taxon>
        <taxon>Ostreoidea</taxon>
        <taxon>Ostreidae</taxon>
        <taxon>Magallana</taxon>
    </lineage>
</organism>
<sequence>MLHYQHDALKSYYEENEQIYSACHSDDQKQICLPLYDFLCSAGTVFDLTNVWPTYVFLVEAREKELWVLNGDVAAQKFLDNIEYMDRALYRTIKEAMLRNVEGSQIAWCQYGSLLHSSELLKRDEQQMARRSEKGITDLQEQCEELERQNAIKSREIEELSKRLCEVDKLKVTENSSNADVNDSDEVNDIGKKFSDVYNNEWAKLFDSLKSEIEDETARIEKLCGCLLMAFKFCKEESEKQMNNLQVATTNVLSFRSTQNEENEEVGGQNNSVALSQEACVHLQKLRKQCYSLSLPKVRRMFRESCTFLTTTNEAILRDFEAYLTRCVDTCWYMCIQDPPLNIKIPEKGDTVDTKQFNLYKSEGDIVDVCVWPALLLGGDDSTDIVCKGQVLTKLSGSSRKLQTVKKALDHCDGSVKEATDLYTTLNDCAQKLDETVKEKKFEKEKGIGMELEERQISLSPSIIKILGETQKLKSLGVDSKKLEKAKEQYDGISHQLNSSPELHSWKEKQKKTIIEPQHINASHRKIAPDLSEVLELAWGRQKSRSTSTGVVSSGDLHSSSTSTSQSLCLSTENIHIVLNQSPTKYKKDLIEKAVKELEQLETYVRKFSNREEKVIFKKNLCCDRFFLYIHVHNNFFLAHRDEVRAKSGSICYTPGVSVWTWLKFLLQVLYLSYYLSYLNQTCMDDASGPTGVLMDI</sequence>
<keyword evidence="10" id="KW-0496">Mitochondrion</keyword>
<name>K1PRK9_MAGGI</name>
<dbReference type="AlphaFoldDB" id="K1PRK9"/>
<gene>
    <name evidence="14" type="ORF">CGI_10003918</name>
</gene>
<protein>
    <recommendedName>
        <fullName evidence="5">Mitochondria-eating protein</fullName>
    </recommendedName>
    <alternativeName>
        <fullName evidence="12">Spermatogenesis-associated protein 18</fullName>
    </alternativeName>
</protein>
<evidence type="ECO:0000256" key="2">
    <source>
        <dbReference type="ARBA" id="ARBA00004305"/>
    </source>
</evidence>
<dbReference type="HOGENOM" id="CLU_395512_0_0_1"/>
<dbReference type="GO" id="GO:0008289">
    <property type="term" value="F:lipid binding"/>
    <property type="evidence" value="ECO:0007669"/>
    <property type="project" value="UniProtKB-KW"/>
</dbReference>
<dbReference type="Pfam" id="PF16026">
    <property type="entry name" value="MIEAP"/>
    <property type="match status" value="1"/>
</dbReference>
<dbReference type="GO" id="GO:0005741">
    <property type="term" value="C:mitochondrial outer membrane"/>
    <property type="evidence" value="ECO:0007669"/>
    <property type="project" value="UniProtKB-SubCell"/>
</dbReference>
<evidence type="ECO:0000259" key="13">
    <source>
        <dbReference type="Pfam" id="PF16026"/>
    </source>
</evidence>
<keyword evidence="11" id="KW-0472">Membrane</keyword>
<keyword evidence="6" id="KW-0963">Cytoplasm</keyword>
<evidence type="ECO:0000256" key="7">
    <source>
        <dbReference type="ARBA" id="ARBA00022787"/>
    </source>
</evidence>
<evidence type="ECO:0000256" key="1">
    <source>
        <dbReference type="ARBA" id="ARBA00004294"/>
    </source>
</evidence>
<evidence type="ECO:0000256" key="11">
    <source>
        <dbReference type="ARBA" id="ARBA00023136"/>
    </source>
</evidence>
<dbReference type="GO" id="GO:0005759">
    <property type="term" value="C:mitochondrial matrix"/>
    <property type="evidence" value="ECO:0007669"/>
    <property type="project" value="UniProtKB-SubCell"/>
</dbReference>
<dbReference type="InterPro" id="IPR031981">
    <property type="entry name" value="MIEAP_C"/>
</dbReference>
<evidence type="ECO:0000256" key="3">
    <source>
        <dbReference type="ARBA" id="ARBA00004496"/>
    </source>
</evidence>
<keyword evidence="8" id="KW-0175">Coiled coil</keyword>